<name>A0ACB9IZ94_9ASTR</name>
<dbReference type="EMBL" id="CM042023">
    <property type="protein sequence ID" value="KAI3812845.1"/>
    <property type="molecule type" value="Genomic_DNA"/>
</dbReference>
<evidence type="ECO:0000313" key="2">
    <source>
        <dbReference type="Proteomes" id="UP001056120"/>
    </source>
</evidence>
<protein>
    <submittedName>
        <fullName evidence="1">Uncharacterized protein</fullName>
    </submittedName>
</protein>
<dbReference type="Proteomes" id="UP001056120">
    <property type="component" value="Linkage Group LG06"/>
</dbReference>
<keyword evidence="2" id="KW-1185">Reference proteome</keyword>
<reference evidence="2" key="1">
    <citation type="journal article" date="2022" name="Mol. Ecol. Resour.">
        <title>The genomes of chicory, endive, great burdock and yacon provide insights into Asteraceae palaeo-polyploidization history and plant inulin production.</title>
        <authorList>
            <person name="Fan W."/>
            <person name="Wang S."/>
            <person name="Wang H."/>
            <person name="Wang A."/>
            <person name="Jiang F."/>
            <person name="Liu H."/>
            <person name="Zhao H."/>
            <person name="Xu D."/>
            <person name="Zhang Y."/>
        </authorList>
    </citation>
    <scope>NUCLEOTIDE SEQUENCE [LARGE SCALE GENOMIC DNA]</scope>
    <source>
        <strain evidence="2">cv. Yunnan</strain>
    </source>
</reference>
<comment type="caution">
    <text evidence="1">The sequence shown here is derived from an EMBL/GenBank/DDBJ whole genome shotgun (WGS) entry which is preliminary data.</text>
</comment>
<proteinExistence type="predicted"/>
<accession>A0ACB9IZ94</accession>
<evidence type="ECO:0000313" key="1">
    <source>
        <dbReference type="EMBL" id="KAI3812845.1"/>
    </source>
</evidence>
<sequence length="130" mass="15155">MSMVQAWKRQIADYSHILKHRRHNKKETRLENLETLDFIQQKSRVLVVGTDLVDENVVVYDSYETGNQFKTKSKTKKSFWGKLFLSGAKRATTFFDWVVDEEETQKRAANFLVEPNGLQPLSHVIKINSP</sequence>
<reference evidence="1 2" key="2">
    <citation type="journal article" date="2022" name="Mol. Ecol. Resour.">
        <title>The genomes of chicory, endive, great burdock and yacon provide insights into Asteraceae paleo-polyploidization history and plant inulin production.</title>
        <authorList>
            <person name="Fan W."/>
            <person name="Wang S."/>
            <person name="Wang H."/>
            <person name="Wang A."/>
            <person name="Jiang F."/>
            <person name="Liu H."/>
            <person name="Zhao H."/>
            <person name="Xu D."/>
            <person name="Zhang Y."/>
        </authorList>
    </citation>
    <scope>NUCLEOTIDE SEQUENCE [LARGE SCALE GENOMIC DNA]</scope>
    <source>
        <strain evidence="2">cv. Yunnan</strain>
        <tissue evidence="1">Leaves</tissue>
    </source>
</reference>
<organism evidence="1 2">
    <name type="scientific">Smallanthus sonchifolius</name>
    <dbReference type="NCBI Taxonomy" id="185202"/>
    <lineage>
        <taxon>Eukaryota</taxon>
        <taxon>Viridiplantae</taxon>
        <taxon>Streptophyta</taxon>
        <taxon>Embryophyta</taxon>
        <taxon>Tracheophyta</taxon>
        <taxon>Spermatophyta</taxon>
        <taxon>Magnoliopsida</taxon>
        <taxon>eudicotyledons</taxon>
        <taxon>Gunneridae</taxon>
        <taxon>Pentapetalae</taxon>
        <taxon>asterids</taxon>
        <taxon>campanulids</taxon>
        <taxon>Asterales</taxon>
        <taxon>Asteraceae</taxon>
        <taxon>Asteroideae</taxon>
        <taxon>Heliantheae alliance</taxon>
        <taxon>Millerieae</taxon>
        <taxon>Smallanthus</taxon>
    </lineage>
</organism>
<gene>
    <name evidence="1" type="ORF">L1987_17557</name>
</gene>